<reference evidence="3" key="1">
    <citation type="submission" date="2018-08" db="EMBL/GenBank/DDBJ databases">
        <title>Genome of Lactobacillus sp. HBUAS52074.</title>
        <authorList>
            <person name="Guo Z."/>
            <person name="Zhang Z.D."/>
        </authorList>
    </citation>
    <scope>NUCLEOTIDE SEQUENCE [LARGE SCALE GENOMIC DNA]</scope>
    <source>
        <strain evidence="3">HBUAS52074</strain>
    </source>
</reference>
<dbReference type="Proteomes" id="UP000267208">
    <property type="component" value="Chromosome"/>
</dbReference>
<gene>
    <name evidence="2" type="ORF">D1B17_10435</name>
</gene>
<dbReference type="Pfam" id="PF08759">
    <property type="entry name" value="GT-D"/>
    <property type="match status" value="1"/>
</dbReference>
<evidence type="ECO:0000313" key="2">
    <source>
        <dbReference type="EMBL" id="AYE39025.1"/>
    </source>
</evidence>
<accession>A0A386PVP9</accession>
<evidence type="ECO:0000313" key="3">
    <source>
        <dbReference type="Proteomes" id="UP000267208"/>
    </source>
</evidence>
<sequence length="300" mass="35293">MFRSKIKDYLRFLKWRIPYKRSIKKFPIKTLNFDDTVDLIIRNKLSVSRFGDGEFRFLLSKDTGGTFEINSRRLSTELKNILIERNDKVLICLPSVYKSINNLKFEDKVFWQREVSIYLKQYYKYLPKKVYGDAFFTRPYQEYSINDSLTEYKFKKIKRIWDERNILLVEGRLTRFGVGNDLLKNAHSVKRILAPEVNAFEKIDCIYDAVENGLKGKHDDTLVLLSLGPTATVLSAKLSNNLNVQAIDIGHLDIEYEWFIRRATKKIPIKGKYVNESINSKFIESKVNKKYLSEIVDEIE</sequence>
<dbReference type="AlphaFoldDB" id="A0A386PVP9"/>
<proteinExistence type="predicted"/>
<dbReference type="EMBL" id="CP031933">
    <property type="protein sequence ID" value="AYE39025.1"/>
    <property type="molecule type" value="Genomic_DNA"/>
</dbReference>
<dbReference type="KEGG" id="lzh:D1B17_10435"/>
<feature type="domain" description="Glycosyltransferase GT-D fold" evidence="1">
    <location>
        <begin position="47"/>
        <end position="276"/>
    </location>
</feature>
<dbReference type="OrthoDB" id="796510at2"/>
<protein>
    <submittedName>
        <fullName evidence="2">DUF1792 domain-containing protein</fullName>
    </submittedName>
</protein>
<dbReference type="RefSeq" id="WP_120143249.1">
    <property type="nucleotide sequence ID" value="NZ_CP031933.2"/>
</dbReference>
<evidence type="ECO:0000259" key="1">
    <source>
        <dbReference type="Pfam" id="PF08759"/>
    </source>
</evidence>
<dbReference type="InterPro" id="IPR014869">
    <property type="entry name" value="GT-D"/>
</dbReference>
<keyword evidence="3" id="KW-1185">Reference proteome</keyword>
<name>A0A386PVP9_9LACO</name>
<organism evidence="2 3">
    <name type="scientific">Companilactobacillus zhachilii</name>
    <dbReference type="NCBI Taxonomy" id="2304606"/>
    <lineage>
        <taxon>Bacteria</taxon>
        <taxon>Bacillati</taxon>
        <taxon>Bacillota</taxon>
        <taxon>Bacilli</taxon>
        <taxon>Lactobacillales</taxon>
        <taxon>Lactobacillaceae</taxon>
        <taxon>Companilactobacillus</taxon>
    </lineage>
</organism>